<dbReference type="InterPro" id="IPR050931">
    <property type="entry name" value="Mito_Protein_Transport_Metaxin"/>
</dbReference>
<dbReference type="InterPro" id="IPR019564">
    <property type="entry name" value="Sam37/metaxin_N"/>
</dbReference>
<organism evidence="10 11">
    <name type="scientific">Lymnaea stagnalis</name>
    <name type="common">Great pond snail</name>
    <name type="synonym">Helix stagnalis</name>
    <dbReference type="NCBI Taxonomy" id="6523"/>
    <lineage>
        <taxon>Eukaryota</taxon>
        <taxon>Metazoa</taxon>
        <taxon>Spiralia</taxon>
        <taxon>Lophotrochozoa</taxon>
        <taxon>Mollusca</taxon>
        <taxon>Gastropoda</taxon>
        <taxon>Heterobranchia</taxon>
        <taxon>Euthyneura</taxon>
        <taxon>Panpulmonata</taxon>
        <taxon>Hygrophila</taxon>
        <taxon>Lymnaeoidea</taxon>
        <taxon>Lymnaeidae</taxon>
        <taxon>Lymnaea</taxon>
    </lineage>
</organism>
<dbReference type="PANTHER" id="PTHR12289:SF38">
    <property type="entry name" value="METAXIN-2"/>
    <property type="match status" value="1"/>
</dbReference>
<evidence type="ECO:0000256" key="6">
    <source>
        <dbReference type="ARBA" id="ARBA00023128"/>
    </source>
</evidence>
<dbReference type="Pfam" id="PF17171">
    <property type="entry name" value="GST_C_6"/>
    <property type="match status" value="1"/>
</dbReference>
<keyword evidence="4" id="KW-1000">Mitochondrion outer membrane</keyword>
<evidence type="ECO:0000256" key="3">
    <source>
        <dbReference type="ARBA" id="ARBA00022448"/>
    </source>
</evidence>
<dbReference type="AlphaFoldDB" id="A0AAV2I685"/>
<accession>A0AAV2I685</accession>
<keyword evidence="11" id="KW-1185">Reference proteome</keyword>
<dbReference type="PANTHER" id="PTHR12289">
    <property type="entry name" value="METAXIN RELATED"/>
    <property type="match status" value="1"/>
</dbReference>
<comment type="subcellular location">
    <subcellularLocation>
        <location evidence="1">Mitochondrion outer membrane</location>
    </subcellularLocation>
</comment>
<evidence type="ECO:0000259" key="9">
    <source>
        <dbReference type="Pfam" id="PF17171"/>
    </source>
</evidence>
<protein>
    <recommendedName>
        <fullName evidence="12">Metaxin-2</fullName>
    </recommendedName>
</protein>
<name>A0AAV2I685_LYMST</name>
<proteinExistence type="inferred from homology"/>
<dbReference type="GO" id="GO:0015031">
    <property type="term" value="P:protein transport"/>
    <property type="evidence" value="ECO:0007669"/>
    <property type="project" value="UniProtKB-KW"/>
</dbReference>
<evidence type="ECO:0000256" key="1">
    <source>
        <dbReference type="ARBA" id="ARBA00004294"/>
    </source>
</evidence>
<keyword evidence="6" id="KW-0496">Mitochondrion</keyword>
<dbReference type="SUPFAM" id="SSF47616">
    <property type="entry name" value="GST C-terminal domain-like"/>
    <property type="match status" value="1"/>
</dbReference>
<dbReference type="InterPro" id="IPR036282">
    <property type="entry name" value="Glutathione-S-Trfase_C_sf"/>
</dbReference>
<evidence type="ECO:0008006" key="12">
    <source>
        <dbReference type="Google" id="ProtNLM"/>
    </source>
</evidence>
<evidence type="ECO:0000259" key="8">
    <source>
        <dbReference type="Pfam" id="PF10568"/>
    </source>
</evidence>
<evidence type="ECO:0000256" key="2">
    <source>
        <dbReference type="ARBA" id="ARBA00009170"/>
    </source>
</evidence>
<gene>
    <name evidence="10" type="ORF">GSLYS_00015322001</name>
</gene>
<feature type="domain" description="Metaxin glutathione S-transferase" evidence="9">
    <location>
        <begin position="193"/>
        <end position="255"/>
    </location>
</feature>
<evidence type="ECO:0000256" key="7">
    <source>
        <dbReference type="ARBA" id="ARBA00023136"/>
    </source>
</evidence>
<dbReference type="CDD" id="cd03211">
    <property type="entry name" value="GST_C_Metaxin2"/>
    <property type="match status" value="1"/>
</dbReference>
<dbReference type="Gene3D" id="1.20.1050.10">
    <property type="match status" value="1"/>
</dbReference>
<dbReference type="SFLD" id="SFLDS00019">
    <property type="entry name" value="Glutathione_Transferase_(cytos"/>
    <property type="match status" value="1"/>
</dbReference>
<comment type="caution">
    <text evidence="10">The sequence shown here is derived from an EMBL/GenBank/DDBJ whole genome shotgun (WGS) entry which is preliminary data.</text>
</comment>
<reference evidence="10 11" key="1">
    <citation type="submission" date="2024-04" db="EMBL/GenBank/DDBJ databases">
        <authorList>
            <consortium name="Genoscope - CEA"/>
            <person name="William W."/>
        </authorList>
    </citation>
    <scope>NUCLEOTIDE SEQUENCE [LARGE SCALE GENOMIC DNA]</scope>
</reference>
<dbReference type="InterPro" id="IPR040079">
    <property type="entry name" value="Glutathione_S-Trfase"/>
</dbReference>
<dbReference type="Proteomes" id="UP001497497">
    <property type="component" value="Unassembled WGS sequence"/>
</dbReference>
<keyword evidence="3" id="KW-0813">Transport</keyword>
<evidence type="ECO:0000313" key="10">
    <source>
        <dbReference type="EMBL" id="CAL1541716.1"/>
    </source>
</evidence>
<dbReference type="GO" id="GO:0001401">
    <property type="term" value="C:SAM complex"/>
    <property type="evidence" value="ECO:0007669"/>
    <property type="project" value="InterPro"/>
</dbReference>
<dbReference type="GO" id="GO:0007005">
    <property type="term" value="P:mitochondrion organization"/>
    <property type="evidence" value="ECO:0007669"/>
    <property type="project" value="TreeGrafter"/>
</dbReference>
<feature type="domain" description="Mitochondrial outer membrane transport complex Sam37/metaxin N-terminal" evidence="8">
    <location>
        <begin position="46"/>
        <end position="168"/>
    </location>
</feature>
<evidence type="ECO:0000313" key="11">
    <source>
        <dbReference type="Proteomes" id="UP001497497"/>
    </source>
</evidence>
<evidence type="ECO:0000256" key="4">
    <source>
        <dbReference type="ARBA" id="ARBA00022787"/>
    </source>
</evidence>
<dbReference type="EMBL" id="CAXITT010000448">
    <property type="protein sequence ID" value="CAL1541716.1"/>
    <property type="molecule type" value="Genomic_DNA"/>
</dbReference>
<sequence>MSLTEYAIQATLGGKKETANEPWPDDVILYQQYQVEQITLPDYAQCLAVETFLHMCGLKFRVEQRTNAEEMSPSGRKVPFIQVGPYLVSEFEPVVGFVNTKGFYLTKDMPDTERSEMRAYMSMIENIMGNAELYLAWLNTDIANEVTKPRYGCSYPWPLNWILPWRKQRDIRAKLKANEWAVKSLEEVCEEVKICCQALSERLEKKQFFFGDHPTELDALVFGHLYTIVTTILPGGHFTAVVQEFPNLAQFCKRIEDKYFKLGFD</sequence>
<dbReference type="SFLD" id="SFLDG01180">
    <property type="entry name" value="SUF1"/>
    <property type="match status" value="1"/>
</dbReference>
<dbReference type="InterPro" id="IPR033468">
    <property type="entry name" value="Metaxin_GST"/>
</dbReference>
<keyword evidence="7" id="KW-0472">Membrane</keyword>
<comment type="similarity">
    <text evidence="2">Belongs to the metaxin family.</text>
</comment>
<keyword evidence="5" id="KW-0653">Protein transport</keyword>
<dbReference type="Pfam" id="PF10568">
    <property type="entry name" value="Tom37"/>
    <property type="match status" value="1"/>
</dbReference>
<evidence type="ECO:0000256" key="5">
    <source>
        <dbReference type="ARBA" id="ARBA00022927"/>
    </source>
</evidence>